<dbReference type="PANTHER" id="PTHR31964:SF113">
    <property type="entry name" value="USPA DOMAIN-CONTAINING PROTEIN"/>
    <property type="match status" value="1"/>
</dbReference>
<dbReference type="PRINTS" id="PR01438">
    <property type="entry name" value="UNVRSLSTRESS"/>
</dbReference>
<dbReference type="PANTHER" id="PTHR31964">
    <property type="entry name" value="ADENINE NUCLEOTIDE ALPHA HYDROLASES-LIKE SUPERFAMILY PROTEIN"/>
    <property type="match status" value="1"/>
</dbReference>
<proteinExistence type="predicted"/>
<evidence type="ECO:0000313" key="3">
    <source>
        <dbReference type="Proteomes" id="UP000245591"/>
    </source>
</evidence>
<dbReference type="Proteomes" id="UP000245591">
    <property type="component" value="Unassembled WGS sequence"/>
</dbReference>
<dbReference type="Pfam" id="PF00582">
    <property type="entry name" value="Usp"/>
    <property type="match status" value="1"/>
</dbReference>
<evidence type="ECO:0000313" key="2">
    <source>
        <dbReference type="EMBL" id="PWA01794.1"/>
    </source>
</evidence>
<protein>
    <recommendedName>
        <fullName evidence="1">UspA domain-containing protein</fullName>
    </recommendedName>
</protein>
<dbReference type="EMBL" id="MBFU01000131">
    <property type="protein sequence ID" value="PWA01794.1"/>
    <property type="molecule type" value="Genomic_DNA"/>
</dbReference>
<sequence>MSTNTENKDSADNTEVVRERLESLDVHSAEEIENIRKGSLVVSSEHVVEGFPEFKGNKLTGYKISEGGTSKAVASGVGYKSSSDKGGKIKRAVMVCINEGDTTNSIIKFATQEFVHKDSDLIILIHVRKSNELTGFTGLDEYIPENTDINESFRQQSYELLKLHGNLIKNEGFVIKAISLTGDPGKEIVRKSKELDVDHVIMGATTAKGIKRVFMGSVTDYCIKHCECSVTVVREKD</sequence>
<feature type="domain" description="UspA" evidence="1">
    <location>
        <begin position="92"/>
        <end position="234"/>
    </location>
</feature>
<keyword evidence="3" id="KW-1185">Reference proteome</keyword>
<name>A0A2U1J9S8_SMIAN</name>
<dbReference type="InterPro" id="IPR006015">
    <property type="entry name" value="Universal_stress_UspA"/>
</dbReference>
<dbReference type="InterPro" id="IPR014729">
    <property type="entry name" value="Rossmann-like_a/b/a_fold"/>
</dbReference>
<dbReference type="SUPFAM" id="SSF52402">
    <property type="entry name" value="Adenine nucleotide alpha hydrolases-like"/>
    <property type="match status" value="1"/>
</dbReference>
<comment type="caution">
    <text evidence="2">The sequence shown here is derived from an EMBL/GenBank/DDBJ whole genome shotgun (WGS) entry which is preliminary data.</text>
</comment>
<dbReference type="CDD" id="cd23659">
    <property type="entry name" value="USP_At3g01520-like"/>
    <property type="match status" value="1"/>
</dbReference>
<dbReference type="InterPro" id="IPR006016">
    <property type="entry name" value="UspA"/>
</dbReference>
<evidence type="ECO:0000259" key="1">
    <source>
        <dbReference type="Pfam" id="PF00582"/>
    </source>
</evidence>
<reference evidence="2 3" key="1">
    <citation type="journal article" date="2018" name="MBio">
        <title>Comparative Genomics Reveals the Core Gene Toolbox for the Fungus-Insect Symbiosis.</title>
        <authorList>
            <person name="Wang Y."/>
            <person name="Stata M."/>
            <person name="Wang W."/>
            <person name="Stajich J.E."/>
            <person name="White M.M."/>
            <person name="Moncalvo J.M."/>
        </authorList>
    </citation>
    <scope>NUCLEOTIDE SEQUENCE [LARGE SCALE GENOMIC DNA]</scope>
    <source>
        <strain evidence="2 3">AUS-126-30</strain>
    </source>
</reference>
<gene>
    <name evidence="2" type="ORF">BB558_002084</name>
</gene>
<dbReference type="AlphaFoldDB" id="A0A2U1J9S8"/>
<accession>A0A2U1J9S8</accession>
<dbReference type="Gene3D" id="3.40.50.620">
    <property type="entry name" value="HUPs"/>
    <property type="match status" value="1"/>
</dbReference>
<organism evidence="2 3">
    <name type="scientific">Smittium angustum</name>
    <dbReference type="NCBI Taxonomy" id="133377"/>
    <lineage>
        <taxon>Eukaryota</taxon>
        <taxon>Fungi</taxon>
        <taxon>Fungi incertae sedis</taxon>
        <taxon>Zoopagomycota</taxon>
        <taxon>Kickxellomycotina</taxon>
        <taxon>Harpellomycetes</taxon>
        <taxon>Harpellales</taxon>
        <taxon>Legeriomycetaceae</taxon>
        <taxon>Smittium</taxon>
    </lineage>
</organism>